<keyword evidence="3" id="KW-1185">Reference proteome</keyword>
<evidence type="ECO:0008006" key="4">
    <source>
        <dbReference type="Google" id="ProtNLM"/>
    </source>
</evidence>
<dbReference type="InterPro" id="IPR044924">
    <property type="entry name" value="HAD-SF_hydro_IA_REG-2-like_cap"/>
</dbReference>
<sequence length="380" mass="42397">MPPSTSIAIRARTLSQTSLRPQQRHLHQHRNPPARTLLLTFDAFETLFYPCPPVPDQYAAIGHSFGLSKALVTPSRLKAAFKHAFQTQIARYPNYGRADVLRGRYAGPRQWWEEVIQRSFATVLAEGVNGDSSSASTSTSRRGDLELPSGMVEKLLDRFTGDGGYRLYDDVLPFFAKMRDLRASNSSDVQSNTKLPFDRIVLGVISNSDDRVPEVLKSLGLRVGRTRADVDRSSTALPGFEEQGDAENQHQPRTDNGLADVQSDVDLDLVITSYEAGAEKPDRLIYDVAKRQARRLVQHQDRGLESRSDVTDMEGEESDGWTCVHVGDDFKKDYVGAVDAGWKSYLLQRGDDAEESAITIQSLVALYEKLDLNVCYKQSI</sequence>
<dbReference type="AlphaFoldDB" id="A0A8J8VZV8"/>
<gene>
    <name evidence="2" type="ORF">PECM_007764</name>
</gene>
<dbReference type="Gene3D" id="1.10.150.720">
    <property type="entry name" value="Haloacid dehalogenase-like hydrolase"/>
    <property type="match status" value="1"/>
</dbReference>
<dbReference type="InterPro" id="IPR036412">
    <property type="entry name" value="HAD-like_sf"/>
</dbReference>
<evidence type="ECO:0000313" key="2">
    <source>
        <dbReference type="EMBL" id="KAF7714861.1"/>
    </source>
</evidence>
<proteinExistence type="predicted"/>
<dbReference type="PANTHER" id="PTHR46191">
    <property type="match status" value="1"/>
</dbReference>
<dbReference type="Gene3D" id="3.40.50.1000">
    <property type="entry name" value="HAD superfamily/HAD-like"/>
    <property type="match status" value="1"/>
</dbReference>
<reference evidence="2" key="1">
    <citation type="journal article" date="2020" name="Front. Microbiol.">
        <title>Gene regulatory networks of Penicillium echinulatum 2HH and Penicillium oxalicum 114-2 inferred by a computational biology approach.</title>
        <authorList>
            <person name="Lenz A.R."/>
            <person name="Galan-Vasquez E."/>
            <person name="Balbinot E."/>
            <person name="De Abreu F.P."/>
            <person name="De Oliveira N.S."/>
            <person name="Da Rosa L.O."/>
            <person name="De Avila E Silva S."/>
            <person name="Camassola M."/>
            <person name="Dillon A.J.P."/>
            <person name="Perez-Rueda E."/>
        </authorList>
    </citation>
    <scope>NUCLEOTIDE SEQUENCE</scope>
    <source>
        <strain evidence="2">S1M29</strain>
    </source>
</reference>
<dbReference type="InterPro" id="IPR051828">
    <property type="entry name" value="HAD-like_hydrolase_domain"/>
</dbReference>
<comment type="caution">
    <text evidence="2">The sequence shown here is derived from an EMBL/GenBank/DDBJ whole genome shotgun (WGS) entry which is preliminary data.</text>
</comment>
<dbReference type="OrthoDB" id="444127at2759"/>
<dbReference type="GO" id="GO:0005634">
    <property type="term" value="C:nucleus"/>
    <property type="evidence" value="ECO:0007669"/>
    <property type="project" value="TreeGrafter"/>
</dbReference>
<dbReference type="InterPro" id="IPR023214">
    <property type="entry name" value="HAD_sf"/>
</dbReference>
<evidence type="ECO:0000256" key="1">
    <source>
        <dbReference type="SAM" id="MobiDB-lite"/>
    </source>
</evidence>
<name>A0A8J8VZV8_9EURO</name>
<organism evidence="2 3">
    <name type="scientific">Penicillium ucsense</name>
    <dbReference type="NCBI Taxonomy" id="2839758"/>
    <lineage>
        <taxon>Eukaryota</taxon>
        <taxon>Fungi</taxon>
        <taxon>Dikarya</taxon>
        <taxon>Ascomycota</taxon>
        <taxon>Pezizomycotina</taxon>
        <taxon>Eurotiomycetes</taxon>
        <taxon>Eurotiomycetidae</taxon>
        <taxon>Eurotiales</taxon>
        <taxon>Aspergillaceae</taxon>
        <taxon>Penicillium</taxon>
    </lineage>
</organism>
<evidence type="ECO:0000313" key="3">
    <source>
        <dbReference type="Proteomes" id="UP000631181"/>
    </source>
</evidence>
<protein>
    <recommendedName>
        <fullName evidence="4">Haloacid dehalogenase-like hydrolase</fullName>
    </recommendedName>
</protein>
<dbReference type="PANTHER" id="PTHR46191:SF2">
    <property type="entry name" value="HALOACID DEHALOGENASE-LIKE HYDROLASE DOMAIN-CONTAINING PROTEIN 3"/>
    <property type="match status" value="1"/>
</dbReference>
<accession>A0A8J8VZV8</accession>
<feature type="region of interest" description="Disordered" evidence="1">
    <location>
        <begin position="227"/>
        <end position="259"/>
    </location>
</feature>
<dbReference type="Proteomes" id="UP000631181">
    <property type="component" value="Unassembled WGS sequence"/>
</dbReference>
<dbReference type="EMBL" id="WIWV01000073">
    <property type="protein sequence ID" value="KAF7714861.1"/>
    <property type="molecule type" value="Genomic_DNA"/>
</dbReference>
<dbReference type="SUPFAM" id="SSF56784">
    <property type="entry name" value="HAD-like"/>
    <property type="match status" value="1"/>
</dbReference>